<proteinExistence type="predicted"/>
<dbReference type="EMBL" id="CABITT030000007">
    <property type="protein sequence ID" value="VVB12504.1"/>
    <property type="molecule type" value="Genomic_DNA"/>
</dbReference>
<gene>
    <name evidence="2" type="ORF">ANE_LOCUS22948</name>
</gene>
<name>A0A565CFX8_9BRAS</name>
<reference evidence="2" key="1">
    <citation type="submission" date="2019-07" db="EMBL/GenBank/DDBJ databases">
        <authorList>
            <person name="Dittberner H."/>
        </authorList>
    </citation>
    <scope>NUCLEOTIDE SEQUENCE [LARGE SCALE GENOMIC DNA]</scope>
</reference>
<accession>A0A565CFX8</accession>
<protein>
    <submittedName>
        <fullName evidence="2">Uncharacterized protein</fullName>
    </submittedName>
</protein>
<keyword evidence="3" id="KW-1185">Reference proteome</keyword>
<evidence type="ECO:0000256" key="1">
    <source>
        <dbReference type="SAM" id="MobiDB-lite"/>
    </source>
</evidence>
<dbReference type="AlphaFoldDB" id="A0A565CFX8"/>
<feature type="region of interest" description="Disordered" evidence="1">
    <location>
        <begin position="1"/>
        <end position="31"/>
    </location>
</feature>
<sequence>MEGAMSSQEVSDDEDDSKMIDRDTRASSSSASLSLRLLPFLKEMARSNIP</sequence>
<organism evidence="2 3">
    <name type="scientific">Arabis nemorensis</name>
    <dbReference type="NCBI Taxonomy" id="586526"/>
    <lineage>
        <taxon>Eukaryota</taxon>
        <taxon>Viridiplantae</taxon>
        <taxon>Streptophyta</taxon>
        <taxon>Embryophyta</taxon>
        <taxon>Tracheophyta</taxon>
        <taxon>Spermatophyta</taxon>
        <taxon>Magnoliopsida</taxon>
        <taxon>eudicotyledons</taxon>
        <taxon>Gunneridae</taxon>
        <taxon>Pentapetalae</taxon>
        <taxon>rosids</taxon>
        <taxon>malvids</taxon>
        <taxon>Brassicales</taxon>
        <taxon>Brassicaceae</taxon>
        <taxon>Arabideae</taxon>
        <taxon>Arabis</taxon>
    </lineage>
</organism>
<evidence type="ECO:0000313" key="2">
    <source>
        <dbReference type="EMBL" id="VVB12504.1"/>
    </source>
</evidence>
<comment type="caution">
    <text evidence="2">The sequence shown here is derived from an EMBL/GenBank/DDBJ whole genome shotgun (WGS) entry which is preliminary data.</text>
</comment>
<dbReference type="Proteomes" id="UP000489600">
    <property type="component" value="Unassembled WGS sequence"/>
</dbReference>
<evidence type="ECO:0000313" key="3">
    <source>
        <dbReference type="Proteomes" id="UP000489600"/>
    </source>
</evidence>